<dbReference type="PANTHER" id="PTHR11089">
    <property type="entry name" value="GTP-BINDING PROTEIN-RELATED"/>
    <property type="match status" value="1"/>
</dbReference>
<proteinExistence type="predicted"/>
<dbReference type="Pfam" id="PF01926">
    <property type="entry name" value="MMR_HSR1"/>
    <property type="match status" value="1"/>
</dbReference>
<dbReference type="Gene3D" id="3.40.50.300">
    <property type="entry name" value="P-loop containing nucleotide triphosphate hydrolases"/>
    <property type="match status" value="1"/>
</dbReference>
<accession>A0AA39QAG5</accession>
<dbReference type="InterPro" id="IPR027417">
    <property type="entry name" value="P-loop_NTPase"/>
</dbReference>
<organism evidence="8 9">
    <name type="scientific">Armillaria luteobubalina</name>
    <dbReference type="NCBI Taxonomy" id="153913"/>
    <lineage>
        <taxon>Eukaryota</taxon>
        <taxon>Fungi</taxon>
        <taxon>Dikarya</taxon>
        <taxon>Basidiomycota</taxon>
        <taxon>Agaricomycotina</taxon>
        <taxon>Agaricomycetes</taxon>
        <taxon>Agaricomycetidae</taxon>
        <taxon>Agaricales</taxon>
        <taxon>Marasmiineae</taxon>
        <taxon>Physalacriaceae</taxon>
        <taxon>Armillaria</taxon>
    </lineage>
</organism>
<dbReference type="Pfam" id="PF08701">
    <property type="entry name" value="GN3L_Grn1"/>
    <property type="match status" value="1"/>
</dbReference>
<evidence type="ECO:0000256" key="2">
    <source>
        <dbReference type="ARBA" id="ARBA00022741"/>
    </source>
</evidence>
<dbReference type="InterPro" id="IPR014813">
    <property type="entry name" value="Gnl3_N_dom"/>
</dbReference>
<dbReference type="InterPro" id="IPR050755">
    <property type="entry name" value="TRAFAC_YlqF/YawG_RiboMat"/>
</dbReference>
<evidence type="ECO:0000256" key="1">
    <source>
        <dbReference type="ARBA" id="ARBA00004123"/>
    </source>
</evidence>
<comment type="subcellular location">
    <subcellularLocation>
        <location evidence="1">Nucleus</location>
    </subcellularLocation>
</comment>
<evidence type="ECO:0000313" key="9">
    <source>
        <dbReference type="Proteomes" id="UP001175228"/>
    </source>
</evidence>
<feature type="compositionally biased region" description="Basic residues" evidence="5">
    <location>
        <begin position="26"/>
        <end position="36"/>
    </location>
</feature>
<evidence type="ECO:0000256" key="3">
    <source>
        <dbReference type="ARBA" id="ARBA00023134"/>
    </source>
</evidence>
<dbReference type="EMBL" id="JAUEPU010000011">
    <property type="protein sequence ID" value="KAK0498306.1"/>
    <property type="molecule type" value="Genomic_DNA"/>
</dbReference>
<dbReference type="GO" id="GO:0005730">
    <property type="term" value="C:nucleolus"/>
    <property type="evidence" value="ECO:0007669"/>
    <property type="project" value="TreeGrafter"/>
</dbReference>
<dbReference type="PANTHER" id="PTHR11089:SF30">
    <property type="entry name" value="GUANINE NUCLEOTIDE-BINDING PROTEIN-LIKE 3 HOMOLOG"/>
    <property type="match status" value="1"/>
</dbReference>
<dbReference type="SUPFAM" id="SSF52540">
    <property type="entry name" value="P-loop containing nucleoside triphosphate hydrolases"/>
    <property type="match status" value="1"/>
</dbReference>
<evidence type="ECO:0000259" key="6">
    <source>
        <dbReference type="Pfam" id="PF01926"/>
    </source>
</evidence>
<evidence type="ECO:0000313" key="8">
    <source>
        <dbReference type="EMBL" id="KAK0498306.1"/>
    </source>
</evidence>
<reference evidence="8" key="1">
    <citation type="submission" date="2023-06" db="EMBL/GenBank/DDBJ databases">
        <authorList>
            <consortium name="Lawrence Berkeley National Laboratory"/>
            <person name="Ahrendt S."/>
            <person name="Sahu N."/>
            <person name="Indic B."/>
            <person name="Wong-Bajracharya J."/>
            <person name="Merenyi Z."/>
            <person name="Ke H.-M."/>
            <person name="Monk M."/>
            <person name="Kocsube S."/>
            <person name="Drula E."/>
            <person name="Lipzen A."/>
            <person name="Balint B."/>
            <person name="Henrissat B."/>
            <person name="Andreopoulos B."/>
            <person name="Martin F.M."/>
            <person name="Harder C.B."/>
            <person name="Rigling D."/>
            <person name="Ford K.L."/>
            <person name="Foster G.D."/>
            <person name="Pangilinan J."/>
            <person name="Papanicolaou A."/>
            <person name="Barry K."/>
            <person name="LaButti K."/>
            <person name="Viragh M."/>
            <person name="Koriabine M."/>
            <person name="Yan M."/>
            <person name="Riley R."/>
            <person name="Champramary S."/>
            <person name="Plett K.L."/>
            <person name="Tsai I.J."/>
            <person name="Slot J."/>
            <person name="Sipos G."/>
            <person name="Plett J."/>
            <person name="Nagy L.G."/>
            <person name="Grigoriev I.V."/>
        </authorList>
    </citation>
    <scope>NUCLEOTIDE SEQUENCE</scope>
    <source>
        <strain evidence="8">HWK02</strain>
    </source>
</reference>
<keyword evidence="9" id="KW-1185">Reference proteome</keyword>
<feature type="domain" description="Guanine nucleotide-binding protein-like 3 N-terminal" evidence="7">
    <location>
        <begin position="15"/>
        <end position="86"/>
    </location>
</feature>
<dbReference type="GO" id="GO:0016787">
    <property type="term" value="F:hydrolase activity"/>
    <property type="evidence" value="ECO:0007669"/>
    <property type="project" value="UniProtKB-KW"/>
</dbReference>
<dbReference type="Proteomes" id="UP001175228">
    <property type="component" value="Unassembled WGS sequence"/>
</dbReference>
<feature type="compositionally biased region" description="Acidic residues" evidence="5">
    <location>
        <begin position="455"/>
        <end position="492"/>
    </location>
</feature>
<feature type="region of interest" description="Disordered" evidence="5">
    <location>
        <begin position="447"/>
        <end position="586"/>
    </location>
</feature>
<sequence length="586" mass="65302">MPRIRKKTSNRGTTNDRRKLQTKVRESKKKKTKAAKKNPQWKSKQKKDPGIPNEFPYKEQLLAEVQEQRRLALEEKQQRKDAKKAKLVVTTTTEDDNLDAVASIAAKHLVNAKTTKKPVPPRQVEEEEEEEVVPALVNKDLPTLKSVLEHADVLLQVLDCRDPLAFRSSELEKLAPSKRVVFLLNKIDTCPKEAVAAWAAQLRSQHPTVLFRSASAFIPQESCRLTTAIGVDALLKALLPWTKKKKGGESLVVAVSGFTNAGKSSVINSIAKKAVLPTYSLATSSRGPTTTVLPQEVTVEERGKKIRFIDTPGLMWVDSELTEESRARDILMRNKGRIDRLKEPTPPVVHIVSRANNEDLMLHYSLPAFSKGDVDAFLPGLARSHQLVKKRGTLDLVGASRIVLREWNLGTLRWYTMPASRGPVDEEADKGVLETLATRREMRKLGGLVKFSPGDGDEEEEAEEEDDTTLSDGDGEGEEVEEEEEQEEEEEPPAPLLSSKQKRKRGKEDPLPPSKKVSFASEGTRKAQSKTKENTNHNRSAKVSASAPKPVEKLKRKTANIAPKSKPSKAKPDNDDTEAYDFGKFF</sequence>
<dbReference type="AlphaFoldDB" id="A0AA39QAG5"/>
<keyword evidence="3" id="KW-0342">GTP-binding</keyword>
<name>A0AA39QAG5_9AGAR</name>
<evidence type="ECO:0000256" key="5">
    <source>
        <dbReference type="SAM" id="MobiDB-lite"/>
    </source>
</evidence>
<gene>
    <name evidence="8" type="ORF">EDD18DRAFT_1308574</name>
</gene>
<keyword evidence="2" id="KW-0547">Nucleotide-binding</keyword>
<feature type="region of interest" description="Disordered" evidence="5">
    <location>
        <begin position="1"/>
        <end position="57"/>
    </location>
</feature>
<keyword evidence="4" id="KW-0539">Nucleus</keyword>
<keyword evidence="8" id="KW-0378">Hydrolase</keyword>
<evidence type="ECO:0000256" key="4">
    <source>
        <dbReference type="ARBA" id="ARBA00023242"/>
    </source>
</evidence>
<dbReference type="InterPro" id="IPR006073">
    <property type="entry name" value="GTP-bd"/>
</dbReference>
<dbReference type="GO" id="GO:0005525">
    <property type="term" value="F:GTP binding"/>
    <property type="evidence" value="ECO:0007669"/>
    <property type="project" value="UniProtKB-KW"/>
</dbReference>
<protein>
    <submittedName>
        <fullName evidence="8">P-loop containing nucleoside triphosphate hydrolase protein</fullName>
    </submittedName>
</protein>
<comment type="caution">
    <text evidence="8">The sequence shown here is derived from an EMBL/GenBank/DDBJ whole genome shotgun (WGS) entry which is preliminary data.</text>
</comment>
<evidence type="ECO:0000259" key="7">
    <source>
        <dbReference type="Pfam" id="PF08701"/>
    </source>
</evidence>
<feature type="domain" description="G" evidence="6">
    <location>
        <begin position="253"/>
        <end position="325"/>
    </location>
</feature>
<feature type="compositionally biased region" description="Basic and acidic residues" evidence="5">
    <location>
        <begin position="14"/>
        <end position="25"/>
    </location>
</feature>